<keyword evidence="2" id="KW-1133">Transmembrane helix</keyword>
<feature type="domain" description="FHA" evidence="3">
    <location>
        <begin position="22"/>
        <end position="71"/>
    </location>
</feature>
<sequence length="774" mass="84044">MPTLVIKNPDGSQQEQDVAEQLTIGRSEGNDLILSEGGVSRKHARFFLEGEALLVEDIGSANGTWVDGEKIAGPTKLSSKSQIVIGDYEIQLKLGTKSLPRAKNAGVKPSKEPTAANGKAVRAQPPRSTRVVQAIKEKPAGGGITKRPGPQRASGPQLRGLTGGVTGKTFPLKGTLTVGRVAGVDLQIDDDSVSRRHAELVVQGREVTVKDLGSANGTTVNGAPISDDTILSAGDIIQFGVVEMMFETGSASASGPRAPIARAGRGAPERPARAPIGGPSDSLDGASMSPEPAPMDPALKKKLIFGGVGVTVFLVILWAIAFNAEGERVDTGAIPLSTGKKVRPVAAERTIEEQIEDLLAECRTYSNSEHGSPDWARAEAACNKVIELEPIHQEANALVKRISVLKVCEDNMNRGKEQVAGGQLEGALDSFAKIGKDCEGYLLKTLGASKESVKEVMKRAAADCKAYASNAKWDLAYKRCELWSRLWCQNVDASQLYPPALMKMKLDGPLNPKTDWRPAEPLYINFLKAREKMKPGEPMWMCPEIIAFRPPPPPPDPGKAAKEELAKRYPEPEIGRALVFYFEGRFADAPVPLQKIRENIGKAQYHETANGLLLDINNAINLYENGTSEITNDRPERAESAFLKALAVDERLVLGERAKTLPPEEKKRELERRTSFVRRNIVETMSRTAYEKGKNLADRKDFRAACRIWKLGSNFSRSNIDLLKALTNVCTKKAEEAWQRAETCEQLKATLDFAVDGDGIKEKVAEKMAGDGCI</sequence>
<evidence type="ECO:0000256" key="1">
    <source>
        <dbReference type="SAM" id="MobiDB-lite"/>
    </source>
</evidence>
<accession>A0A2W5TYV3</accession>
<protein>
    <recommendedName>
        <fullName evidence="3">FHA domain-containing protein</fullName>
    </recommendedName>
</protein>
<feature type="compositionally biased region" description="Low complexity" evidence="1">
    <location>
        <begin position="252"/>
        <end position="266"/>
    </location>
</feature>
<dbReference type="InterPro" id="IPR000253">
    <property type="entry name" value="FHA_dom"/>
</dbReference>
<organism evidence="4 5">
    <name type="scientific">Archangium gephyra</name>
    <dbReference type="NCBI Taxonomy" id="48"/>
    <lineage>
        <taxon>Bacteria</taxon>
        <taxon>Pseudomonadati</taxon>
        <taxon>Myxococcota</taxon>
        <taxon>Myxococcia</taxon>
        <taxon>Myxococcales</taxon>
        <taxon>Cystobacterineae</taxon>
        <taxon>Archangiaceae</taxon>
        <taxon>Archangium</taxon>
    </lineage>
</organism>
<feature type="domain" description="FHA" evidence="3">
    <location>
        <begin position="176"/>
        <end position="225"/>
    </location>
</feature>
<gene>
    <name evidence="4" type="ORF">DI536_03995</name>
</gene>
<comment type="caution">
    <text evidence="4">The sequence shown here is derived from an EMBL/GenBank/DDBJ whole genome shotgun (WGS) entry which is preliminary data.</text>
</comment>
<evidence type="ECO:0000256" key="2">
    <source>
        <dbReference type="SAM" id="Phobius"/>
    </source>
</evidence>
<evidence type="ECO:0000259" key="3">
    <source>
        <dbReference type="PROSITE" id="PS50006"/>
    </source>
</evidence>
<dbReference type="EMBL" id="QFQP01000002">
    <property type="protein sequence ID" value="PZR17486.1"/>
    <property type="molecule type" value="Genomic_DNA"/>
</dbReference>
<feature type="transmembrane region" description="Helical" evidence="2">
    <location>
        <begin position="303"/>
        <end position="321"/>
    </location>
</feature>
<reference evidence="4 5" key="1">
    <citation type="submission" date="2017-08" db="EMBL/GenBank/DDBJ databases">
        <title>Infants hospitalized years apart are colonized by the same room-sourced microbial strains.</title>
        <authorList>
            <person name="Brooks B."/>
            <person name="Olm M.R."/>
            <person name="Firek B.A."/>
            <person name="Baker R."/>
            <person name="Thomas B.C."/>
            <person name="Morowitz M.J."/>
            <person name="Banfield J.F."/>
        </authorList>
    </citation>
    <scope>NUCLEOTIDE SEQUENCE [LARGE SCALE GENOMIC DNA]</scope>
    <source>
        <strain evidence="4">S2_003_000_R2_14</strain>
    </source>
</reference>
<keyword evidence="2" id="KW-0472">Membrane</keyword>
<dbReference type="Gene3D" id="2.60.200.20">
    <property type="match status" value="2"/>
</dbReference>
<evidence type="ECO:0000313" key="5">
    <source>
        <dbReference type="Proteomes" id="UP000249061"/>
    </source>
</evidence>
<dbReference type="CDD" id="cd00060">
    <property type="entry name" value="FHA"/>
    <property type="match status" value="2"/>
</dbReference>
<evidence type="ECO:0000313" key="4">
    <source>
        <dbReference type="EMBL" id="PZR17486.1"/>
    </source>
</evidence>
<dbReference type="SUPFAM" id="SSF49879">
    <property type="entry name" value="SMAD/FHA domain"/>
    <property type="match status" value="2"/>
</dbReference>
<proteinExistence type="predicted"/>
<dbReference type="InterPro" id="IPR008984">
    <property type="entry name" value="SMAD_FHA_dom_sf"/>
</dbReference>
<dbReference type="PROSITE" id="PS50006">
    <property type="entry name" value="FHA_DOMAIN"/>
    <property type="match status" value="2"/>
</dbReference>
<feature type="region of interest" description="Disordered" evidence="1">
    <location>
        <begin position="101"/>
        <end position="166"/>
    </location>
</feature>
<dbReference type="PANTHER" id="PTHR23308">
    <property type="entry name" value="NUCLEAR INHIBITOR OF PROTEIN PHOSPHATASE-1"/>
    <property type="match status" value="1"/>
</dbReference>
<name>A0A2W5TYV3_9BACT</name>
<dbReference type="SMART" id="SM00240">
    <property type="entry name" value="FHA"/>
    <property type="match status" value="2"/>
</dbReference>
<dbReference type="Proteomes" id="UP000249061">
    <property type="component" value="Unassembled WGS sequence"/>
</dbReference>
<feature type="region of interest" description="Disordered" evidence="1">
    <location>
        <begin position="252"/>
        <end position="293"/>
    </location>
</feature>
<dbReference type="AlphaFoldDB" id="A0A2W5TYV3"/>
<dbReference type="Pfam" id="PF00498">
    <property type="entry name" value="FHA"/>
    <property type="match status" value="2"/>
</dbReference>
<keyword evidence="2" id="KW-0812">Transmembrane</keyword>
<dbReference type="InterPro" id="IPR050923">
    <property type="entry name" value="Cell_Proc_Reg/RNA_Proc"/>
</dbReference>